<accession>A0A7W6GRP7</accession>
<evidence type="ECO:0000313" key="2">
    <source>
        <dbReference type="EMBL" id="MBB3984813.1"/>
    </source>
</evidence>
<dbReference type="AlphaFoldDB" id="A0A7W6GRP7"/>
<gene>
    <name evidence="2" type="ORF">GGQ68_001129</name>
</gene>
<dbReference type="SUPFAM" id="SSF52402">
    <property type="entry name" value="Adenine nucleotide alpha hydrolases-like"/>
    <property type="match status" value="1"/>
</dbReference>
<evidence type="ECO:0000313" key="3">
    <source>
        <dbReference type="Proteomes" id="UP000541426"/>
    </source>
</evidence>
<dbReference type="RefSeq" id="WP_183963761.1">
    <property type="nucleotide sequence ID" value="NZ_BAABBZ010000014.1"/>
</dbReference>
<feature type="domain" description="UspA" evidence="1">
    <location>
        <begin position="1"/>
        <end position="139"/>
    </location>
</feature>
<dbReference type="InterPro" id="IPR006016">
    <property type="entry name" value="UspA"/>
</dbReference>
<proteinExistence type="predicted"/>
<evidence type="ECO:0000259" key="1">
    <source>
        <dbReference type="Pfam" id="PF00582"/>
    </source>
</evidence>
<dbReference type="Gene3D" id="3.40.50.12370">
    <property type="match status" value="1"/>
</dbReference>
<dbReference type="CDD" id="cd00293">
    <property type="entry name" value="USP-like"/>
    <property type="match status" value="1"/>
</dbReference>
<reference evidence="2 3" key="1">
    <citation type="submission" date="2020-08" db="EMBL/GenBank/DDBJ databases">
        <title>Genomic Encyclopedia of Type Strains, Phase IV (KMG-IV): sequencing the most valuable type-strain genomes for metagenomic binning, comparative biology and taxonomic classification.</title>
        <authorList>
            <person name="Goeker M."/>
        </authorList>
    </citation>
    <scope>NUCLEOTIDE SEQUENCE [LARGE SCALE GENOMIC DNA]</scope>
    <source>
        <strain evidence="2 3">DSM 102235</strain>
    </source>
</reference>
<dbReference type="Pfam" id="PF00582">
    <property type="entry name" value="Usp"/>
    <property type="match status" value="1"/>
</dbReference>
<name>A0A7W6GRP7_9RHOB</name>
<organism evidence="2 3">
    <name type="scientific">Sagittula marina</name>
    <dbReference type="NCBI Taxonomy" id="943940"/>
    <lineage>
        <taxon>Bacteria</taxon>
        <taxon>Pseudomonadati</taxon>
        <taxon>Pseudomonadota</taxon>
        <taxon>Alphaproteobacteria</taxon>
        <taxon>Rhodobacterales</taxon>
        <taxon>Roseobacteraceae</taxon>
        <taxon>Sagittula</taxon>
    </lineage>
</organism>
<sequence length="151" mass="16446">MRKFLVVLDDSRECLNAMRFAAMRASKSGGGVAILSIIAPEEFNHWIGIGDIMREEARERIHAHFEVFAKWMRDKQGVDPELVIREGDSVQEILAQVNDDPEIGLLVLGAAADGKGPGPLVTQMTRSAGSLPVPVTVVPGDLSKERLEAIT</sequence>
<comment type="caution">
    <text evidence="2">The sequence shown here is derived from an EMBL/GenBank/DDBJ whole genome shotgun (WGS) entry which is preliminary data.</text>
</comment>
<protein>
    <submittedName>
        <fullName evidence="2">Nucleotide-binding universal stress UspA family protein</fullName>
    </submittedName>
</protein>
<dbReference type="EMBL" id="JACIEJ010000002">
    <property type="protein sequence ID" value="MBB3984813.1"/>
    <property type="molecule type" value="Genomic_DNA"/>
</dbReference>
<keyword evidence="3" id="KW-1185">Reference proteome</keyword>
<dbReference type="Proteomes" id="UP000541426">
    <property type="component" value="Unassembled WGS sequence"/>
</dbReference>